<dbReference type="EMBL" id="UYSU01034240">
    <property type="protein sequence ID" value="VDL94029.1"/>
    <property type="molecule type" value="Genomic_DNA"/>
</dbReference>
<sequence length="171" mass="19290">MSPFSVTRAIMELTHHVSESLGKAECLHDFPQYFAIHRIEGVRQIHDGIFEVSPHLLTLLPQLTRGEDHVGGAAMATETTWAFRKESLFQVAVKAIVENAGEDFPGDVEQRDSSMVVPELAVPLFLVEMDDGSILENLRDLSLAPQHLEQRWEYVQQLEAVMLVNLSRDRV</sequence>
<reference evidence="1 2" key="2">
    <citation type="submission" date="2018-11" db="EMBL/GenBank/DDBJ databases">
        <authorList>
            <consortium name="Pathogen Informatics"/>
        </authorList>
    </citation>
    <scope>NUCLEOTIDE SEQUENCE [LARGE SCALE GENOMIC DNA]</scope>
    <source>
        <strain evidence="1 2">NST_G2</strain>
    </source>
</reference>
<organism evidence="3">
    <name type="scientific">Schistocephalus solidus</name>
    <name type="common">Tapeworm</name>
    <dbReference type="NCBI Taxonomy" id="70667"/>
    <lineage>
        <taxon>Eukaryota</taxon>
        <taxon>Metazoa</taxon>
        <taxon>Spiralia</taxon>
        <taxon>Lophotrochozoa</taxon>
        <taxon>Platyhelminthes</taxon>
        <taxon>Cestoda</taxon>
        <taxon>Eucestoda</taxon>
        <taxon>Diphyllobothriidea</taxon>
        <taxon>Diphyllobothriidae</taxon>
        <taxon>Schistocephalus</taxon>
    </lineage>
</organism>
<evidence type="ECO:0000313" key="2">
    <source>
        <dbReference type="Proteomes" id="UP000275846"/>
    </source>
</evidence>
<dbReference type="Proteomes" id="UP000275846">
    <property type="component" value="Unassembled WGS sequence"/>
</dbReference>
<keyword evidence="2" id="KW-1185">Reference proteome</keyword>
<gene>
    <name evidence="1" type="ORF">SSLN_LOCUS7644</name>
</gene>
<protein>
    <submittedName>
        <fullName evidence="3">Protein kinase domain-containing protein</fullName>
    </submittedName>
</protein>
<name>A0A183STU6_SCHSO</name>
<evidence type="ECO:0000313" key="1">
    <source>
        <dbReference type="EMBL" id="VDL94029.1"/>
    </source>
</evidence>
<reference evidence="3" key="1">
    <citation type="submission" date="2016-06" db="UniProtKB">
        <authorList>
            <consortium name="WormBaseParasite"/>
        </authorList>
    </citation>
    <scope>IDENTIFICATION</scope>
</reference>
<dbReference type="OrthoDB" id="6306159at2759"/>
<accession>A0A183STU6</accession>
<evidence type="ECO:0000313" key="3">
    <source>
        <dbReference type="WBParaSite" id="SSLN_0000793401-mRNA-1"/>
    </source>
</evidence>
<dbReference type="AlphaFoldDB" id="A0A183STU6"/>
<dbReference type="WBParaSite" id="SSLN_0000793401-mRNA-1">
    <property type="protein sequence ID" value="SSLN_0000793401-mRNA-1"/>
    <property type="gene ID" value="SSLN_0000793401"/>
</dbReference>
<proteinExistence type="predicted"/>